<dbReference type="AlphaFoldDB" id="A0A7D5K8V4"/>
<dbReference type="Pfam" id="PF26436">
    <property type="entry name" value="DUF8119"/>
    <property type="match status" value="1"/>
</dbReference>
<feature type="domain" description="DUF8119" evidence="2">
    <location>
        <begin position="1"/>
        <end position="71"/>
    </location>
</feature>
<evidence type="ECO:0000256" key="1">
    <source>
        <dbReference type="SAM" id="Phobius"/>
    </source>
</evidence>
<reference evidence="3 4" key="1">
    <citation type="submission" date="2020-07" db="EMBL/GenBank/DDBJ databases">
        <authorList>
            <person name="Cui H."/>
        </authorList>
    </citation>
    <scope>NUCLEOTIDE SEQUENCE [LARGE SCALE GENOMIC DNA]</scope>
    <source>
        <strain evidence="3 4">YPL8</strain>
    </source>
</reference>
<dbReference type="Proteomes" id="UP000509241">
    <property type="component" value="Chromosome"/>
</dbReference>
<feature type="transmembrane region" description="Helical" evidence="1">
    <location>
        <begin position="44"/>
        <end position="64"/>
    </location>
</feature>
<protein>
    <recommendedName>
        <fullName evidence="2">DUF8119 domain-containing protein</fullName>
    </recommendedName>
</protein>
<dbReference type="InterPro" id="IPR058432">
    <property type="entry name" value="DUF8119"/>
</dbReference>
<dbReference type="EMBL" id="CP058601">
    <property type="protein sequence ID" value="QLG51043.1"/>
    <property type="molecule type" value="Genomic_DNA"/>
</dbReference>
<dbReference type="RefSeq" id="WP_179264169.1">
    <property type="nucleotide sequence ID" value="NZ_CP058601.1"/>
</dbReference>
<feature type="transmembrane region" description="Helical" evidence="1">
    <location>
        <begin position="16"/>
        <end position="38"/>
    </location>
</feature>
<proteinExistence type="predicted"/>
<keyword evidence="4" id="KW-1185">Reference proteome</keyword>
<name>A0A7D5K8V4_9EURY</name>
<evidence type="ECO:0000313" key="4">
    <source>
        <dbReference type="Proteomes" id="UP000509241"/>
    </source>
</evidence>
<dbReference type="GeneID" id="56035728"/>
<accession>A0A7D5K8V4</accession>
<keyword evidence="1" id="KW-1133">Transmembrane helix</keyword>
<organism evidence="3 4">
    <name type="scientific">Natrinema halophilum</name>
    <dbReference type="NCBI Taxonomy" id="1699371"/>
    <lineage>
        <taxon>Archaea</taxon>
        <taxon>Methanobacteriati</taxon>
        <taxon>Methanobacteriota</taxon>
        <taxon>Stenosarchaea group</taxon>
        <taxon>Halobacteria</taxon>
        <taxon>Halobacteriales</taxon>
        <taxon>Natrialbaceae</taxon>
        <taxon>Natrinema</taxon>
    </lineage>
</organism>
<sequence>MTGLREWLETAREERWGILTDLAFAVVWVTAVDLVFRVLDGPTWAYYMFMLAGIAAYFGLIWSFKLATGQQDR</sequence>
<dbReference type="OrthoDB" id="198557at2157"/>
<evidence type="ECO:0000313" key="3">
    <source>
        <dbReference type="EMBL" id="QLG51043.1"/>
    </source>
</evidence>
<evidence type="ECO:0000259" key="2">
    <source>
        <dbReference type="Pfam" id="PF26436"/>
    </source>
</evidence>
<keyword evidence="1" id="KW-0812">Transmembrane</keyword>
<gene>
    <name evidence="3" type="ORF">HYG82_20515</name>
</gene>
<dbReference type="KEGG" id="haly:HYG82_20515"/>
<keyword evidence="1" id="KW-0472">Membrane</keyword>